<dbReference type="InterPro" id="IPR011075">
    <property type="entry name" value="TetR_C"/>
</dbReference>
<keyword evidence="2 4" id="KW-0238">DNA-binding</keyword>
<reference evidence="8" key="1">
    <citation type="submission" date="2016-09" db="EMBL/GenBank/DDBJ databases">
        <authorList>
            <person name="Greninger A.L."/>
            <person name="Jerome K.R."/>
            <person name="Mcnair B."/>
            <person name="Wallis C."/>
            <person name="Fang F."/>
        </authorList>
    </citation>
    <scope>NUCLEOTIDE SEQUENCE [LARGE SCALE GENOMIC DNA]</scope>
    <source>
        <strain evidence="8">M7</strain>
    </source>
</reference>
<dbReference type="OrthoDB" id="9796019at2"/>
<gene>
    <name evidence="7" type="ORF">BHQ17_10390</name>
</gene>
<dbReference type="InterPro" id="IPR001647">
    <property type="entry name" value="HTH_TetR"/>
</dbReference>
<dbReference type="Gene3D" id="1.10.10.60">
    <property type="entry name" value="Homeodomain-like"/>
    <property type="match status" value="1"/>
</dbReference>
<evidence type="ECO:0000256" key="5">
    <source>
        <dbReference type="SAM" id="MobiDB-lite"/>
    </source>
</evidence>
<dbReference type="PANTHER" id="PTHR30055">
    <property type="entry name" value="HTH-TYPE TRANSCRIPTIONAL REGULATOR RUTR"/>
    <property type="match status" value="1"/>
</dbReference>
<dbReference type="Pfam" id="PF16859">
    <property type="entry name" value="TetR_C_11"/>
    <property type="match status" value="1"/>
</dbReference>
<feature type="region of interest" description="Disordered" evidence="5">
    <location>
        <begin position="1"/>
        <end position="23"/>
    </location>
</feature>
<dbReference type="Proteomes" id="UP000094243">
    <property type="component" value="Unassembled WGS sequence"/>
</dbReference>
<dbReference type="GO" id="GO:0003700">
    <property type="term" value="F:DNA-binding transcription factor activity"/>
    <property type="evidence" value="ECO:0007669"/>
    <property type="project" value="TreeGrafter"/>
</dbReference>
<keyword evidence="1" id="KW-0805">Transcription regulation</keyword>
<dbReference type="AlphaFoldDB" id="A0A1E3RW18"/>
<dbReference type="InterPro" id="IPR009057">
    <property type="entry name" value="Homeodomain-like_sf"/>
</dbReference>
<dbReference type="InterPro" id="IPR036271">
    <property type="entry name" value="Tet_transcr_reg_TetR-rel_C_sf"/>
</dbReference>
<dbReference type="GO" id="GO:0000976">
    <property type="term" value="F:transcription cis-regulatory region binding"/>
    <property type="evidence" value="ECO:0007669"/>
    <property type="project" value="TreeGrafter"/>
</dbReference>
<dbReference type="RefSeq" id="WP_069405129.1">
    <property type="nucleotide sequence ID" value="NZ_MIGZ01000048.1"/>
</dbReference>
<organism evidence="7 8">
    <name type="scientific">Mycolicibacterium holsaticum</name>
    <dbReference type="NCBI Taxonomy" id="152142"/>
    <lineage>
        <taxon>Bacteria</taxon>
        <taxon>Bacillati</taxon>
        <taxon>Actinomycetota</taxon>
        <taxon>Actinomycetes</taxon>
        <taxon>Mycobacteriales</taxon>
        <taxon>Mycobacteriaceae</taxon>
        <taxon>Mycolicibacterium</taxon>
    </lineage>
</organism>
<feature type="domain" description="HTH tetR-type" evidence="6">
    <location>
        <begin position="19"/>
        <end position="79"/>
    </location>
</feature>
<proteinExistence type="predicted"/>
<evidence type="ECO:0000256" key="3">
    <source>
        <dbReference type="ARBA" id="ARBA00023163"/>
    </source>
</evidence>
<dbReference type="PROSITE" id="PS50977">
    <property type="entry name" value="HTH_TETR_2"/>
    <property type="match status" value="1"/>
</dbReference>
<name>A0A1E3RW18_9MYCO</name>
<dbReference type="SUPFAM" id="SSF48498">
    <property type="entry name" value="Tetracyclin repressor-like, C-terminal domain"/>
    <property type="match status" value="1"/>
</dbReference>
<evidence type="ECO:0000259" key="6">
    <source>
        <dbReference type="PROSITE" id="PS50977"/>
    </source>
</evidence>
<dbReference type="PRINTS" id="PR00455">
    <property type="entry name" value="HTHTETR"/>
</dbReference>
<accession>A0A1E3RW18</accession>
<dbReference type="SUPFAM" id="SSF46689">
    <property type="entry name" value="Homeodomain-like"/>
    <property type="match status" value="1"/>
</dbReference>
<keyword evidence="3" id="KW-0804">Transcription</keyword>
<evidence type="ECO:0000256" key="4">
    <source>
        <dbReference type="PROSITE-ProRule" id="PRU00335"/>
    </source>
</evidence>
<dbReference type="PANTHER" id="PTHR30055:SF148">
    <property type="entry name" value="TETR-FAMILY TRANSCRIPTIONAL REGULATOR"/>
    <property type="match status" value="1"/>
</dbReference>
<dbReference type="InterPro" id="IPR050109">
    <property type="entry name" value="HTH-type_TetR-like_transc_reg"/>
</dbReference>
<keyword evidence="8" id="KW-1185">Reference proteome</keyword>
<dbReference type="Pfam" id="PF00440">
    <property type="entry name" value="TetR_N"/>
    <property type="match status" value="1"/>
</dbReference>
<protein>
    <submittedName>
        <fullName evidence="7">TetR family transcriptional regulator</fullName>
    </submittedName>
</protein>
<evidence type="ECO:0000256" key="1">
    <source>
        <dbReference type="ARBA" id="ARBA00023015"/>
    </source>
</evidence>
<sequence>MTGQSTSGAARGPGRPRSEQARGAVLSVTTQLLHEIGLRAMTTEQIARRSGVSKATIYKWWPNKYAVAVEAFLAEMTAEAPDPDTGSAREDFRLVLSGLIHFYTGASGQVFAQLIGESQYDPRVREELRDHLVTPRRELLRTVWNRGVTRGQLRADVDPGTAVDMLIGPILYRLLLGTAPLDDATADALVDAVLRGVASD</sequence>
<evidence type="ECO:0000313" key="8">
    <source>
        <dbReference type="Proteomes" id="UP000094243"/>
    </source>
</evidence>
<feature type="DNA-binding region" description="H-T-H motif" evidence="4">
    <location>
        <begin position="42"/>
        <end position="61"/>
    </location>
</feature>
<dbReference type="Gene3D" id="1.10.357.10">
    <property type="entry name" value="Tetracycline Repressor, domain 2"/>
    <property type="match status" value="1"/>
</dbReference>
<evidence type="ECO:0000256" key="2">
    <source>
        <dbReference type="ARBA" id="ARBA00023125"/>
    </source>
</evidence>
<dbReference type="EMBL" id="MIGZ01000048">
    <property type="protein sequence ID" value="ODQ94116.1"/>
    <property type="molecule type" value="Genomic_DNA"/>
</dbReference>
<comment type="caution">
    <text evidence="7">The sequence shown here is derived from an EMBL/GenBank/DDBJ whole genome shotgun (WGS) entry which is preliminary data.</text>
</comment>
<evidence type="ECO:0000313" key="7">
    <source>
        <dbReference type="EMBL" id="ODQ94116.1"/>
    </source>
</evidence>